<dbReference type="Gene3D" id="1.10.390.10">
    <property type="entry name" value="Neutral Protease Domain 2"/>
    <property type="match status" value="1"/>
</dbReference>
<dbReference type="InterPro" id="IPR042097">
    <property type="entry name" value="Aminopeptidase_N-like_N_sf"/>
</dbReference>
<dbReference type="PANTHER" id="PTHR11533:SF174">
    <property type="entry name" value="PUROMYCIN-SENSITIVE AMINOPEPTIDASE-RELATED"/>
    <property type="match status" value="1"/>
</dbReference>
<evidence type="ECO:0000256" key="10">
    <source>
        <dbReference type="ARBA" id="ARBA00022833"/>
    </source>
</evidence>
<dbReference type="Gene3D" id="2.60.40.1730">
    <property type="entry name" value="tricorn interacting facor f3 domain"/>
    <property type="match status" value="1"/>
</dbReference>
<dbReference type="GO" id="GO:0005737">
    <property type="term" value="C:cytoplasm"/>
    <property type="evidence" value="ECO:0007669"/>
    <property type="project" value="TreeGrafter"/>
</dbReference>
<dbReference type="GO" id="GO:0008270">
    <property type="term" value="F:zinc ion binding"/>
    <property type="evidence" value="ECO:0007669"/>
    <property type="project" value="InterPro"/>
</dbReference>
<dbReference type="GO" id="GO:0042277">
    <property type="term" value="F:peptide binding"/>
    <property type="evidence" value="ECO:0007669"/>
    <property type="project" value="TreeGrafter"/>
</dbReference>
<dbReference type="InterPro" id="IPR027268">
    <property type="entry name" value="Peptidase_M4/M1_CTD_sf"/>
</dbReference>
<accession>A0A6J4N8S1</accession>
<evidence type="ECO:0000256" key="8">
    <source>
        <dbReference type="ARBA" id="ARBA00022723"/>
    </source>
</evidence>
<keyword evidence="7" id="KW-0645">Protease</keyword>
<dbReference type="Pfam" id="PF01433">
    <property type="entry name" value="Peptidase_M1"/>
    <property type="match status" value="1"/>
</dbReference>
<reference evidence="15" key="1">
    <citation type="submission" date="2020-02" db="EMBL/GenBank/DDBJ databases">
        <authorList>
            <person name="Meier V. D."/>
        </authorList>
    </citation>
    <scope>NUCLEOTIDE SEQUENCE</scope>
    <source>
        <strain evidence="15">AVDCRST_MAG74</strain>
    </source>
</reference>
<evidence type="ECO:0000259" key="14">
    <source>
        <dbReference type="Pfam" id="PF17900"/>
    </source>
</evidence>
<evidence type="ECO:0000256" key="6">
    <source>
        <dbReference type="ARBA" id="ARBA00022438"/>
    </source>
</evidence>
<keyword evidence="12" id="KW-0732">Signal</keyword>
<evidence type="ECO:0000256" key="4">
    <source>
        <dbReference type="ARBA" id="ARBA00012564"/>
    </source>
</evidence>
<evidence type="ECO:0000256" key="12">
    <source>
        <dbReference type="SAM" id="SignalP"/>
    </source>
</evidence>
<keyword evidence="10" id="KW-0862">Zinc</keyword>
<dbReference type="GO" id="GO:0016020">
    <property type="term" value="C:membrane"/>
    <property type="evidence" value="ECO:0007669"/>
    <property type="project" value="TreeGrafter"/>
</dbReference>
<dbReference type="GO" id="GO:0006508">
    <property type="term" value="P:proteolysis"/>
    <property type="evidence" value="ECO:0007669"/>
    <property type="project" value="UniProtKB-KW"/>
</dbReference>
<keyword evidence="8" id="KW-0479">Metal-binding</keyword>
<organism evidence="15">
    <name type="scientific">uncultured Pyrinomonadaceae bacterium</name>
    <dbReference type="NCBI Taxonomy" id="2283094"/>
    <lineage>
        <taxon>Bacteria</taxon>
        <taxon>Pseudomonadati</taxon>
        <taxon>Acidobacteriota</taxon>
        <taxon>Blastocatellia</taxon>
        <taxon>Blastocatellales</taxon>
        <taxon>Pyrinomonadaceae</taxon>
        <taxon>environmental samples</taxon>
    </lineage>
</organism>
<dbReference type="InterPro" id="IPR014782">
    <property type="entry name" value="Peptidase_M1_dom"/>
</dbReference>
<feature type="chain" id="PRO_5026696972" description="Aminopeptidase N" evidence="12">
    <location>
        <begin position="22"/>
        <end position="558"/>
    </location>
</feature>
<dbReference type="SUPFAM" id="SSF55486">
    <property type="entry name" value="Metalloproteases ('zincins'), catalytic domain"/>
    <property type="match status" value="1"/>
</dbReference>
<evidence type="ECO:0000256" key="7">
    <source>
        <dbReference type="ARBA" id="ARBA00022670"/>
    </source>
</evidence>
<dbReference type="GO" id="GO:0016285">
    <property type="term" value="F:alanyl aminopeptidase activity"/>
    <property type="evidence" value="ECO:0007669"/>
    <property type="project" value="UniProtKB-EC"/>
</dbReference>
<name>A0A6J4N8S1_9BACT</name>
<dbReference type="SUPFAM" id="SSF63737">
    <property type="entry name" value="Leukotriene A4 hydrolase N-terminal domain"/>
    <property type="match status" value="1"/>
</dbReference>
<dbReference type="InterPro" id="IPR050344">
    <property type="entry name" value="Peptidase_M1_aminopeptidases"/>
</dbReference>
<keyword evidence="11" id="KW-0482">Metalloprotease</keyword>
<evidence type="ECO:0000256" key="1">
    <source>
        <dbReference type="ARBA" id="ARBA00000098"/>
    </source>
</evidence>
<comment type="similarity">
    <text evidence="3">Belongs to the peptidase M1 family.</text>
</comment>
<dbReference type="AlphaFoldDB" id="A0A6J4N8S1"/>
<dbReference type="GO" id="GO:0043171">
    <property type="term" value="P:peptide catabolic process"/>
    <property type="evidence" value="ECO:0007669"/>
    <property type="project" value="TreeGrafter"/>
</dbReference>
<evidence type="ECO:0000256" key="5">
    <source>
        <dbReference type="ARBA" id="ARBA00015611"/>
    </source>
</evidence>
<feature type="domain" description="Peptidase M1 membrane alanine aminopeptidase" evidence="13">
    <location>
        <begin position="273"/>
        <end position="440"/>
    </location>
</feature>
<feature type="signal peptide" evidence="12">
    <location>
        <begin position="1"/>
        <end position="21"/>
    </location>
</feature>
<dbReference type="Pfam" id="PF17900">
    <property type="entry name" value="Peptidase_M1_N"/>
    <property type="match status" value="1"/>
</dbReference>
<evidence type="ECO:0000256" key="3">
    <source>
        <dbReference type="ARBA" id="ARBA00010136"/>
    </source>
</evidence>
<proteinExistence type="inferred from homology"/>
<evidence type="ECO:0000259" key="13">
    <source>
        <dbReference type="Pfam" id="PF01433"/>
    </source>
</evidence>
<keyword evidence="9" id="KW-0378">Hydrolase</keyword>
<dbReference type="PANTHER" id="PTHR11533">
    <property type="entry name" value="PROTEASE M1 ZINC METALLOPROTEASE"/>
    <property type="match status" value="1"/>
</dbReference>
<dbReference type="CDD" id="cd09603">
    <property type="entry name" value="M1_APN_like"/>
    <property type="match status" value="1"/>
</dbReference>
<evidence type="ECO:0000313" key="15">
    <source>
        <dbReference type="EMBL" id="CAA9376179.1"/>
    </source>
</evidence>
<comment type="cofactor">
    <cofactor evidence="2">
        <name>Zn(2+)</name>
        <dbReference type="ChEBI" id="CHEBI:29105"/>
    </cofactor>
</comment>
<evidence type="ECO:0000256" key="11">
    <source>
        <dbReference type="ARBA" id="ARBA00023049"/>
    </source>
</evidence>
<protein>
    <recommendedName>
        <fullName evidence="5">Aminopeptidase N</fullName>
        <ecNumber evidence="4">3.4.11.2</ecNumber>
    </recommendedName>
</protein>
<dbReference type="InterPro" id="IPR045357">
    <property type="entry name" value="Aminopeptidase_N-like_N"/>
</dbReference>
<comment type="catalytic activity">
    <reaction evidence="1">
        <text>Release of an N-terminal amino acid, Xaa-|-Yaa- from a peptide, amide or arylamide. Xaa is preferably Ala, but may be most amino acids including Pro (slow action). When a terminal hydrophobic residue is followed by a prolyl residue, the two may be released as an intact Xaa-Pro dipeptide.</text>
        <dbReference type="EC" id="3.4.11.2"/>
    </reaction>
</comment>
<feature type="domain" description="Aminopeptidase N-like N-terminal" evidence="14">
    <location>
        <begin position="47"/>
        <end position="228"/>
    </location>
</feature>
<evidence type="ECO:0000256" key="2">
    <source>
        <dbReference type="ARBA" id="ARBA00001947"/>
    </source>
</evidence>
<evidence type="ECO:0000256" key="9">
    <source>
        <dbReference type="ARBA" id="ARBA00022801"/>
    </source>
</evidence>
<dbReference type="InterPro" id="IPR001930">
    <property type="entry name" value="Peptidase_M1"/>
</dbReference>
<dbReference type="GO" id="GO:0070006">
    <property type="term" value="F:metalloaminopeptidase activity"/>
    <property type="evidence" value="ECO:0007669"/>
    <property type="project" value="TreeGrafter"/>
</dbReference>
<keyword evidence="6" id="KW-0031">Aminopeptidase</keyword>
<dbReference type="GO" id="GO:0005615">
    <property type="term" value="C:extracellular space"/>
    <property type="evidence" value="ECO:0007669"/>
    <property type="project" value="TreeGrafter"/>
</dbReference>
<dbReference type="PRINTS" id="PR00756">
    <property type="entry name" value="ALADIPTASE"/>
</dbReference>
<sequence>MLRQLFVSVFAFSLLSNFAYAQRELGARPTDSGGVLMAEQAAYDVKSYDLAVRPNIEEQSIKGVLTVNALIVKPIDKFVLDLDYPFTVESVQLLTNGANPIPLKFERRESKIWISFPMTVKAGKTAEVRVAYSGKPKVAPRPPWVGGFVWSKTADGAPWFATAVQMDGADLWFPVKDHPSDKPETTRLHFTVPEPLVAASNGKLQSIVKNADGTRTYNWFVSQPISNYNIALNVAPYKLLEDNVKSISGETIPIQFYVLPEHYAKAQSLVDLTKKYNAFYEEYLGPYPFRADKIGIAETPHLGMEHQSITAYGNEFKYNADGDDWLMLHEFGHEWWANLVTGKDWNDFWIHEGFQSFMDTFYVEKTKGKAAYFAAMAARQKNFKNVKPVAPREPRTTTAMYLLPPDFTKSDGDIYGKGAMILHTLRFYIGDEAFFKSLRRMAYPTAEMEKITDGRQTRLATTDEFLKIAERQSGVKLDWFFELYLRQPALPKLVAETRGNQLTLRWNAPDNLPFPMPVEVSIGGATKRYEMPNGTVTIPLPRDAEYVVDPNSWVLKMQ</sequence>
<gene>
    <name evidence="15" type="ORF">AVDCRST_MAG74-163</name>
</gene>
<dbReference type="EMBL" id="CADCUR010000002">
    <property type="protein sequence ID" value="CAA9376179.1"/>
    <property type="molecule type" value="Genomic_DNA"/>
</dbReference>
<dbReference type="EC" id="3.4.11.2" evidence="4"/>